<feature type="transmembrane region" description="Helical" evidence="1">
    <location>
        <begin position="14"/>
        <end position="36"/>
    </location>
</feature>
<evidence type="ECO:0000256" key="1">
    <source>
        <dbReference type="SAM" id="Phobius"/>
    </source>
</evidence>
<organism evidence="2 3">
    <name type="scientific">Candidatus Zambryskibacteria bacterium RIFCSPHIGHO2_01_FULL_44_22b</name>
    <dbReference type="NCBI Taxonomy" id="1802737"/>
    <lineage>
        <taxon>Bacteria</taxon>
        <taxon>Candidatus Zambryskiibacteriota</taxon>
    </lineage>
</organism>
<dbReference type="Pfam" id="PF07963">
    <property type="entry name" value="N_methyl"/>
    <property type="match status" value="1"/>
</dbReference>
<name>A0A1G2SYC4_9BACT</name>
<evidence type="ECO:0000313" key="2">
    <source>
        <dbReference type="EMBL" id="OHA90003.1"/>
    </source>
</evidence>
<evidence type="ECO:0000313" key="3">
    <source>
        <dbReference type="Proteomes" id="UP000178538"/>
    </source>
</evidence>
<evidence type="ECO:0008006" key="4">
    <source>
        <dbReference type="Google" id="ProtNLM"/>
    </source>
</evidence>
<dbReference type="InterPro" id="IPR012902">
    <property type="entry name" value="N_methyl_site"/>
</dbReference>
<proteinExistence type="predicted"/>
<keyword evidence="1" id="KW-1133">Transmembrane helix</keyword>
<protein>
    <recommendedName>
        <fullName evidence="4">Prepilin-type N-terminal cleavage/methylation domain-containing protein</fullName>
    </recommendedName>
</protein>
<keyword evidence="1" id="KW-0812">Transmembrane</keyword>
<keyword evidence="1" id="KW-0472">Membrane</keyword>
<dbReference type="EMBL" id="MHVG01000021">
    <property type="protein sequence ID" value="OHA90003.1"/>
    <property type="molecule type" value="Genomic_DNA"/>
</dbReference>
<accession>A0A1G2SYC4</accession>
<sequence>MVIKNKKGFSLIEILVYISILVFMLAIILEVVISITRSDRIIRTMRNIENSTILSMERITREVRQADSITVIEPDVLVLEKEDGTVEFYLSNSRLFIKENGVEIGALTASSTRVADITFTRFASSTSEGVRVKLTLESGTTTNYRTENFYTSVIKRNK</sequence>
<comment type="caution">
    <text evidence="2">The sequence shown here is derived from an EMBL/GenBank/DDBJ whole genome shotgun (WGS) entry which is preliminary data.</text>
</comment>
<dbReference type="AlphaFoldDB" id="A0A1G2SYC4"/>
<reference evidence="2 3" key="1">
    <citation type="journal article" date="2016" name="Nat. Commun.">
        <title>Thousands of microbial genomes shed light on interconnected biogeochemical processes in an aquifer system.</title>
        <authorList>
            <person name="Anantharaman K."/>
            <person name="Brown C.T."/>
            <person name="Hug L.A."/>
            <person name="Sharon I."/>
            <person name="Castelle C.J."/>
            <person name="Probst A.J."/>
            <person name="Thomas B.C."/>
            <person name="Singh A."/>
            <person name="Wilkins M.J."/>
            <person name="Karaoz U."/>
            <person name="Brodie E.L."/>
            <person name="Williams K.H."/>
            <person name="Hubbard S.S."/>
            <person name="Banfield J.F."/>
        </authorList>
    </citation>
    <scope>NUCLEOTIDE SEQUENCE [LARGE SCALE GENOMIC DNA]</scope>
</reference>
<dbReference type="Proteomes" id="UP000178538">
    <property type="component" value="Unassembled WGS sequence"/>
</dbReference>
<gene>
    <name evidence="2" type="ORF">A2832_01805</name>
</gene>
<dbReference type="STRING" id="1802737.A2832_01805"/>